<feature type="compositionally biased region" description="Basic and acidic residues" evidence="3">
    <location>
        <begin position="77"/>
        <end position="89"/>
    </location>
</feature>
<dbReference type="PROSITE" id="PS51423">
    <property type="entry name" value="MIRO"/>
    <property type="match status" value="1"/>
</dbReference>
<dbReference type="AlphaFoldDB" id="A0A8B7U3M0"/>
<feature type="domain" description="Miro" evidence="4">
    <location>
        <begin position="120"/>
        <end position="286"/>
    </location>
</feature>
<dbReference type="InterPro" id="IPR027417">
    <property type="entry name" value="P-loop_NTPase"/>
</dbReference>
<accession>A0A8B7U3M0</accession>
<proteinExistence type="predicted"/>
<dbReference type="CDD" id="cd01893">
    <property type="entry name" value="Miro1"/>
    <property type="match status" value="1"/>
</dbReference>
<dbReference type="Gene3D" id="3.40.50.300">
    <property type="entry name" value="P-loop containing nucleotide triphosphate hydrolases"/>
    <property type="match status" value="1"/>
</dbReference>
<dbReference type="InterPro" id="IPR001806">
    <property type="entry name" value="Small_GTPase"/>
</dbReference>
<keyword evidence="2" id="KW-0342">GTP-binding</keyword>
<dbReference type="Pfam" id="PF00071">
    <property type="entry name" value="Ras"/>
    <property type="match status" value="1"/>
</dbReference>
<organism evidence="5">
    <name type="scientific">Castor canadensis</name>
    <name type="common">American beaver</name>
    <dbReference type="NCBI Taxonomy" id="51338"/>
    <lineage>
        <taxon>Eukaryota</taxon>
        <taxon>Metazoa</taxon>
        <taxon>Chordata</taxon>
        <taxon>Craniata</taxon>
        <taxon>Vertebrata</taxon>
        <taxon>Euteleostomi</taxon>
        <taxon>Mammalia</taxon>
        <taxon>Eutheria</taxon>
        <taxon>Euarchontoglires</taxon>
        <taxon>Glires</taxon>
        <taxon>Rodentia</taxon>
        <taxon>Castorimorpha</taxon>
        <taxon>Castoridae</taxon>
        <taxon>Castor</taxon>
    </lineage>
</organism>
<dbReference type="GO" id="GO:0007264">
    <property type="term" value="P:small GTPase-mediated signal transduction"/>
    <property type="evidence" value="ECO:0007669"/>
    <property type="project" value="InterPro"/>
</dbReference>
<dbReference type="InterPro" id="IPR020860">
    <property type="entry name" value="MIRO_dom"/>
</dbReference>
<gene>
    <name evidence="5" type="primary">LOC109681789</name>
</gene>
<dbReference type="GO" id="GO:0003924">
    <property type="term" value="F:GTPase activity"/>
    <property type="evidence" value="ECO:0007669"/>
    <property type="project" value="InterPro"/>
</dbReference>
<evidence type="ECO:0000259" key="4">
    <source>
        <dbReference type="PROSITE" id="PS51423"/>
    </source>
</evidence>
<dbReference type="InterPro" id="IPR003578">
    <property type="entry name" value="Small_GTPase_Rho"/>
</dbReference>
<reference evidence="5" key="1">
    <citation type="submission" date="2025-08" db="UniProtKB">
        <authorList>
            <consortium name="RefSeq"/>
        </authorList>
    </citation>
    <scope>IDENTIFICATION</scope>
    <source>
        <tissue evidence="5">Leukocyte</tissue>
    </source>
</reference>
<dbReference type="InterPro" id="IPR005225">
    <property type="entry name" value="Small_GTP-bd"/>
</dbReference>
<protein>
    <submittedName>
        <fullName evidence="5">Mitochondrial Rho GTPase 1-like</fullName>
    </submittedName>
</protein>
<dbReference type="PRINTS" id="PR00449">
    <property type="entry name" value="RASTRNSFRMNG"/>
</dbReference>
<dbReference type="NCBIfam" id="TIGR00231">
    <property type="entry name" value="small_GTP"/>
    <property type="match status" value="1"/>
</dbReference>
<dbReference type="SUPFAM" id="SSF52540">
    <property type="entry name" value="P-loop containing nucleoside triphosphate hydrolases"/>
    <property type="match status" value="1"/>
</dbReference>
<dbReference type="SMART" id="SM00174">
    <property type="entry name" value="RHO"/>
    <property type="match status" value="1"/>
</dbReference>
<dbReference type="SMART" id="SM00175">
    <property type="entry name" value="RAB"/>
    <property type="match status" value="1"/>
</dbReference>
<dbReference type="PROSITE" id="PS51419">
    <property type="entry name" value="RAB"/>
    <property type="match status" value="1"/>
</dbReference>
<dbReference type="FunFam" id="3.40.50.300:FF:000170">
    <property type="entry name" value="Mitochondrial Rho GTPase"/>
    <property type="match status" value="1"/>
</dbReference>
<feature type="compositionally biased region" description="Polar residues" evidence="3">
    <location>
        <begin position="1"/>
        <end position="10"/>
    </location>
</feature>
<dbReference type="RefSeq" id="XP_020012270.1">
    <property type="nucleotide sequence ID" value="XM_020156681.1"/>
</dbReference>
<dbReference type="GO" id="GO:0005525">
    <property type="term" value="F:GTP binding"/>
    <property type="evidence" value="ECO:0007669"/>
    <property type="project" value="UniProtKB-KW"/>
</dbReference>
<dbReference type="PANTHER" id="PTHR24072">
    <property type="entry name" value="RHO FAMILY GTPASE"/>
    <property type="match status" value="1"/>
</dbReference>
<evidence type="ECO:0000256" key="2">
    <source>
        <dbReference type="ARBA" id="ARBA00023134"/>
    </source>
</evidence>
<name>A0A8B7U3M0_CASCN</name>
<evidence type="ECO:0000256" key="1">
    <source>
        <dbReference type="ARBA" id="ARBA00022741"/>
    </source>
</evidence>
<dbReference type="OrthoDB" id="10020961at2759"/>
<feature type="compositionally biased region" description="Basic residues" evidence="3">
    <location>
        <begin position="34"/>
        <end position="54"/>
    </location>
</feature>
<feature type="region of interest" description="Disordered" evidence="3">
    <location>
        <begin position="1"/>
        <end position="97"/>
    </location>
</feature>
<sequence length="302" mass="34401">MHGLTYSSQPRRALASVRVPEVHVPRRTPSSLAARRRPRLRRHRRPRSRRRRSWRCPGARAEWQPRRRRGGPGGRRSGGEADRWRRQRGDSGAVGWALPATGVHSMRAGRARPLRAADMKKDVRILLVGEPRVGKTSLIMSLVSEEFPEEVPPRAEEITIPADVTPERVPTHIVDYSEAEQSDEQLHQEISQANVICIVYAVNNKHSIDKVTSRWIPLINERTDKDSRLPLILVGNKSDLVEYSSMETILPIMNQYTEIETCVECSAKNLKNISELFYYAQKAVLHPTGPLYCPEEKEVTNQ</sequence>
<dbReference type="KEGG" id="ccan:109681789"/>
<evidence type="ECO:0000256" key="3">
    <source>
        <dbReference type="SAM" id="MobiDB-lite"/>
    </source>
</evidence>
<keyword evidence="1" id="KW-0547">Nucleotide-binding</keyword>
<evidence type="ECO:0000313" key="5">
    <source>
        <dbReference type="RefSeq" id="XP_020012270.1"/>
    </source>
</evidence>
<dbReference type="SMART" id="SM00173">
    <property type="entry name" value="RAS"/>
    <property type="match status" value="1"/>
</dbReference>